<feature type="region of interest" description="Disordered" evidence="1">
    <location>
        <begin position="591"/>
        <end position="663"/>
    </location>
</feature>
<feature type="compositionally biased region" description="Acidic residues" evidence="1">
    <location>
        <begin position="603"/>
        <end position="620"/>
    </location>
</feature>
<dbReference type="Gene3D" id="3.40.50.410">
    <property type="entry name" value="von Willebrand factor, type A domain"/>
    <property type="match status" value="1"/>
</dbReference>
<dbReference type="AlphaFoldDB" id="A0A4P9VNH7"/>
<feature type="transmembrane region" description="Helical" evidence="2">
    <location>
        <begin position="12"/>
        <end position="34"/>
    </location>
</feature>
<accession>A0A4P9VNH7</accession>
<dbReference type="SMART" id="SM00327">
    <property type="entry name" value="VWA"/>
    <property type="match status" value="1"/>
</dbReference>
<feature type="compositionally biased region" description="Basic and acidic residues" evidence="1">
    <location>
        <begin position="542"/>
        <end position="554"/>
    </location>
</feature>
<feature type="transmembrane region" description="Helical" evidence="2">
    <location>
        <begin position="562"/>
        <end position="583"/>
    </location>
</feature>
<evidence type="ECO:0000256" key="2">
    <source>
        <dbReference type="SAM" id="Phobius"/>
    </source>
</evidence>
<evidence type="ECO:0000256" key="1">
    <source>
        <dbReference type="SAM" id="MobiDB-lite"/>
    </source>
</evidence>
<keyword evidence="2" id="KW-1133">Transmembrane helix</keyword>
<feature type="region of interest" description="Disordered" evidence="1">
    <location>
        <begin position="527"/>
        <end position="554"/>
    </location>
</feature>
<gene>
    <name evidence="4" type="ORF">B9G39_08640</name>
</gene>
<comment type="caution">
    <text evidence="4">The sequence shown here is derived from an EMBL/GenBank/DDBJ whole genome shotgun (WGS) entry which is preliminary data.</text>
</comment>
<dbReference type="InterPro" id="IPR002035">
    <property type="entry name" value="VWF_A"/>
</dbReference>
<keyword evidence="2" id="KW-0472">Membrane</keyword>
<evidence type="ECO:0000313" key="4">
    <source>
        <dbReference type="EMBL" id="RDH43502.1"/>
    </source>
</evidence>
<protein>
    <submittedName>
        <fullName evidence="4">VWA domain-containing protein</fullName>
    </submittedName>
</protein>
<keyword evidence="2" id="KW-0812">Transmembrane</keyword>
<sequence length="663" mass="74409">MKLIVNVNYSKAHLILRGVSFWTMVVLFLGYIGIGYTKEADVRLLIDTSGSMKVNDPKNLREPAVNLLIRLLPDDSKLGIWTFDQSVKALAVYDLIDNNWREQAINNSKQISSKGLFTDIGKALEVATFDTHRQGDMARHIILLTDGMVDVAKDPIKNVEARQHILNSQLPRLKQSGYVIHTIALSDKADHELLQQLAINTDGLSSTANSAEELSKLFLKALEQADQAPKVPLQANRFLIDSQVEEFTLLVFKKKSDEVVQLSSPDGKTYKQGSRVKDLRWFNTPHYDLITVDQPYEGEWQLQAETDPNNRVTIVSNLQMKFSGVPSNLFQGQQAEARIWFEQNTKRLVNEELFQIMKLTLTLSQEENTVAEEVFYTAKMAQDDQGAFTLKVPEMRAVGEYTLTIKADGKTFLRQVSKALSVREPLVVSHERITKEDQEIDVILVKPQSLFLDTEATVIKATIAPPVGKPSSLVIPLQEDKKSWLLSITPQQHGIYRVAFGVNAKDNNGNYIPVKLEPLVFKFPENFNPGVSEQEEQPTPTTEEKITDEAVDEKEKESDSSWLLYGGLIFGNILLAGGLYWAYRRFFSDAPPTDDKSAASKEDDADNIDLNEEDDIDLDMPLDKLDDNADESGADKASDKKNKQEKVDVGKENDSASDSKPET</sequence>
<dbReference type="Proteomes" id="UP000257039">
    <property type="component" value="Unassembled WGS sequence"/>
</dbReference>
<dbReference type="EMBL" id="NDXW01000001">
    <property type="protein sequence ID" value="RDH43502.1"/>
    <property type="molecule type" value="Genomic_DNA"/>
</dbReference>
<feature type="compositionally biased region" description="Basic and acidic residues" evidence="1">
    <location>
        <begin position="621"/>
        <end position="663"/>
    </location>
</feature>
<name>A0A4P9VNH7_9GAMM</name>
<feature type="compositionally biased region" description="Basic and acidic residues" evidence="1">
    <location>
        <begin position="593"/>
        <end position="602"/>
    </location>
</feature>
<organism evidence="4 5">
    <name type="scientific">Zooshikella ganghwensis</name>
    <dbReference type="NCBI Taxonomy" id="202772"/>
    <lineage>
        <taxon>Bacteria</taxon>
        <taxon>Pseudomonadati</taxon>
        <taxon>Pseudomonadota</taxon>
        <taxon>Gammaproteobacteria</taxon>
        <taxon>Oceanospirillales</taxon>
        <taxon>Zooshikellaceae</taxon>
        <taxon>Zooshikella</taxon>
    </lineage>
</organism>
<evidence type="ECO:0000313" key="5">
    <source>
        <dbReference type="Proteomes" id="UP000257039"/>
    </source>
</evidence>
<proteinExistence type="predicted"/>
<reference evidence="4 5" key="1">
    <citation type="submission" date="2017-04" db="EMBL/GenBank/DDBJ databases">
        <title>Draft genome sequence of Zooshikella ganghwensis VG4 isolated from Red Sea sediments.</title>
        <authorList>
            <person name="Rehman Z."/>
            <person name="Alam I."/>
            <person name="Kamau A."/>
            <person name="Bajic V."/>
            <person name="Leiknes T."/>
        </authorList>
    </citation>
    <scope>NUCLEOTIDE SEQUENCE [LARGE SCALE GENOMIC DNA]</scope>
    <source>
        <strain evidence="4 5">VG4</strain>
    </source>
</reference>
<evidence type="ECO:0000259" key="3">
    <source>
        <dbReference type="PROSITE" id="PS50234"/>
    </source>
</evidence>
<dbReference type="CDD" id="cd00198">
    <property type="entry name" value="vWFA"/>
    <property type="match status" value="1"/>
</dbReference>
<dbReference type="RefSeq" id="WP_094786823.1">
    <property type="nucleotide sequence ID" value="NZ_NDXW01000001.1"/>
</dbReference>
<dbReference type="PROSITE" id="PS50234">
    <property type="entry name" value="VWFA"/>
    <property type="match status" value="1"/>
</dbReference>
<keyword evidence="5" id="KW-1185">Reference proteome</keyword>
<feature type="domain" description="VWFA" evidence="3">
    <location>
        <begin position="41"/>
        <end position="222"/>
    </location>
</feature>
<dbReference type="InterPro" id="IPR036465">
    <property type="entry name" value="vWFA_dom_sf"/>
</dbReference>
<dbReference type="SUPFAM" id="SSF53300">
    <property type="entry name" value="vWA-like"/>
    <property type="match status" value="1"/>
</dbReference>
<dbReference type="Pfam" id="PF00092">
    <property type="entry name" value="VWA"/>
    <property type="match status" value="1"/>
</dbReference>